<feature type="transmembrane region" description="Helical" evidence="1">
    <location>
        <begin position="178"/>
        <end position="202"/>
    </location>
</feature>
<evidence type="ECO:0000313" key="3">
    <source>
        <dbReference type="EMBL" id="AOR80372.1"/>
    </source>
</evidence>
<dbReference type="Proteomes" id="UP000094626">
    <property type="component" value="Plasmid pSA2"/>
</dbReference>
<dbReference type="EMBL" id="CP017077">
    <property type="protein sequence ID" value="AOR80372.1"/>
    <property type="molecule type" value="Genomic_DNA"/>
</dbReference>
<dbReference type="GO" id="GO:0003824">
    <property type="term" value="F:catalytic activity"/>
    <property type="evidence" value="ECO:0007669"/>
    <property type="project" value="UniProtKB-ARBA"/>
</dbReference>
<sequence>MMRGLGRGRIPVSDAVYRDLVSTLFTMRLPIAGFGALYGIVGALIYLKWPDSVIAGLTVAAVAVTAGRVVLINRYHQAGGAFQEVPALRRWELAYELLTYLFAILLAALNVRGLTAHAPLIHLATISLVFTFGAGVVSRTSSRLRLCMVSVTLAVLPTVTAMLVHAASDHAERLHSEFFLLEAFLLVAVGLMSLQSAAHLYASAVEHLSTKQDMAKLAKYDPLTGLPNRLLVREAFQELFSFSRRSQSQLAVHYLDLDGFKAINDRYGHPAGDKLLVEVAQRLLSTVRASDLACRLGGDEFLIIQSDVRHRDQAELLGRRIIRQISEDYDIEGATMRVTASIGVAMVPECGIELDRLIECADAALYQSKSRGKAQVLFCNPDDELLTGRAVA</sequence>
<feature type="domain" description="GGDEF" evidence="2">
    <location>
        <begin position="248"/>
        <end position="381"/>
    </location>
</feature>
<evidence type="ECO:0000256" key="1">
    <source>
        <dbReference type="SAM" id="Phobius"/>
    </source>
</evidence>
<dbReference type="PANTHER" id="PTHR46663">
    <property type="entry name" value="DIGUANYLATE CYCLASE DGCT-RELATED"/>
    <property type="match status" value="1"/>
</dbReference>
<keyword evidence="3" id="KW-0614">Plasmid</keyword>
<keyword evidence="1" id="KW-1133">Transmembrane helix</keyword>
<accession>A0A1D8AE29</accession>
<dbReference type="InterPro" id="IPR043128">
    <property type="entry name" value="Rev_trsase/Diguanyl_cyclase"/>
</dbReference>
<dbReference type="PANTHER" id="PTHR46663:SF2">
    <property type="entry name" value="GGDEF DOMAIN-CONTAINING PROTEIN"/>
    <property type="match status" value="1"/>
</dbReference>
<feature type="transmembrane region" description="Helical" evidence="1">
    <location>
        <begin position="20"/>
        <end position="47"/>
    </location>
</feature>
<name>A0A1D8AE29_9SPHN</name>
<feature type="transmembrane region" description="Helical" evidence="1">
    <location>
        <begin position="117"/>
        <end position="137"/>
    </location>
</feature>
<feature type="transmembrane region" description="Helical" evidence="1">
    <location>
        <begin position="93"/>
        <end position="111"/>
    </location>
</feature>
<dbReference type="SUPFAM" id="SSF55073">
    <property type="entry name" value="Nucleotide cyclase"/>
    <property type="match status" value="1"/>
</dbReference>
<keyword evidence="1" id="KW-0472">Membrane</keyword>
<dbReference type="CDD" id="cd01949">
    <property type="entry name" value="GGDEF"/>
    <property type="match status" value="1"/>
</dbReference>
<evidence type="ECO:0000259" key="2">
    <source>
        <dbReference type="PROSITE" id="PS50887"/>
    </source>
</evidence>
<evidence type="ECO:0000313" key="4">
    <source>
        <dbReference type="Proteomes" id="UP000094626"/>
    </source>
</evidence>
<dbReference type="RefSeq" id="WP_069709766.1">
    <property type="nucleotide sequence ID" value="NZ_CP017077.1"/>
</dbReference>
<feature type="transmembrane region" description="Helical" evidence="1">
    <location>
        <begin position="144"/>
        <end position="166"/>
    </location>
</feature>
<keyword evidence="1" id="KW-0812">Transmembrane</keyword>
<dbReference type="SMART" id="SM00267">
    <property type="entry name" value="GGDEF"/>
    <property type="match status" value="1"/>
</dbReference>
<dbReference type="PROSITE" id="PS50887">
    <property type="entry name" value="GGDEF"/>
    <property type="match status" value="1"/>
</dbReference>
<keyword evidence="4" id="KW-1185">Reference proteome</keyword>
<dbReference type="InterPro" id="IPR052163">
    <property type="entry name" value="DGC-Regulatory_Protein"/>
</dbReference>
<feature type="transmembrane region" description="Helical" evidence="1">
    <location>
        <begin position="53"/>
        <end position="72"/>
    </location>
</feature>
<organism evidence="3 4">
    <name type="scientific">Novosphingobium resinovorum</name>
    <dbReference type="NCBI Taxonomy" id="158500"/>
    <lineage>
        <taxon>Bacteria</taxon>
        <taxon>Pseudomonadati</taxon>
        <taxon>Pseudomonadota</taxon>
        <taxon>Alphaproteobacteria</taxon>
        <taxon>Sphingomonadales</taxon>
        <taxon>Sphingomonadaceae</taxon>
        <taxon>Novosphingobium</taxon>
    </lineage>
</organism>
<dbReference type="KEGG" id="nre:BES08_26150"/>
<dbReference type="Pfam" id="PF00990">
    <property type="entry name" value="GGDEF"/>
    <property type="match status" value="1"/>
</dbReference>
<dbReference type="InterPro" id="IPR029787">
    <property type="entry name" value="Nucleotide_cyclase"/>
</dbReference>
<reference evidence="4" key="1">
    <citation type="journal article" date="2017" name="J. Biotechnol.">
        <title>Complete genome sequence of Novosphingobium resinovorum SA1, a versatile xenobiotic-degrading bacterium capable of utilizing sulfanilic acid.</title>
        <authorList>
            <person name="Hegedus B."/>
            <person name="Kos P.B."/>
            <person name="Balint B."/>
            <person name="Maroti G."/>
            <person name="Gan H.M."/>
            <person name="Perei K."/>
            <person name="Rakhely G."/>
        </authorList>
    </citation>
    <scope>NUCLEOTIDE SEQUENCE [LARGE SCALE GENOMIC DNA]</scope>
    <source>
        <strain evidence="4">SA1</strain>
    </source>
</reference>
<geneLocation type="plasmid" evidence="3 4">
    <name>pSA2</name>
</geneLocation>
<dbReference type="Gene3D" id="3.30.70.270">
    <property type="match status" value="1"/>
</dbReference>
<dbReference type="InterPro" id="IPR000160">
    <property type="entry name" value="GGDEF_dom"/>
</dbReference>
<protein>
    <recommendedName>
        <fullName evidence="2">GGDEF domain-containing protein</fullName>
    </recommendedName>
</protein>
<proteinExistence type="predicted"/>
<dbReference type="AlphaFoldDB" id="A0A1D8AE29"/>
<dbReference type="FunFam" id="3.30.70.270:FF:000001">
    <property type="entry name" value="Diguanylate cyclase domain protein"/>
    <property type="match status" value="1"/>
</dbReference>
<gene>
    <name evidence="3" type="ORF">BES08_26150</name>
</gene>
<dbReference type="NCBIfam" id="TIGR00254">
    <property type="entry name" value="GGDEF"/>
    <property type="match status" value="1"/>
</dbReference>